<feature type="transmembrane region" description="Helical" evidence="6">
    <location>
        <begin position="447"/>
        <end position="472"/>
    </location>
</feature>
<feature type="transmembrane region" description="Helical" evidence="6">
    <location>
        <begin position="345"/>
        <end position="364"/>
    </location>
</feature>
<reference evidence="9" key="1">
    <citation type="journal article" date="2019" name="Int. J. Syst. Evol. Microbiol.">
        <title>The Global Catalogue of Microorganisms (GCM) 10K type strain sequencing project: providing services to taxonomists for standard genome sequencing and annotation.</title>
        <authorList>
            <consortium name="The Broad Institute Genomics Platform"/>
            <consortium name="The Broad Institute Genome Sequencing Center for Infectious Disease"/>
            <person name="Wu L."/>
            <person name="Ma J."/>
        </authorList>
    </citation>
    <scope>NUCLEOTIDE SEQUENCE [LARGE SCALE GENOMIC DNA]</scope>
    <source>
        <strain evidence="9">NBRC 15640</strain>
    </source>
</reference>
<dbReference type="PANTHER" id="PTHR30287:SF2">
    <property type="entry name" value="BLL1001 PROTEIN"/>
    <property type="match status" value="1"/>
</dbReference>
<dbReference type="InterPro" id="IPR038766">
    <property type="entry name" value="Membrane_comp_ABC_pdt"/>
</dbReference>
<dbReference type="InterPro" id="IPR003838">
    <property type="entry name" value="ABC3_permease_C"/>
</dbReference>
<keyword evidence="2" id="KW-1003">Cell membrane</keyword>
<organism evidence="8 9">
    <name type="scientific">Vibrio penaeicida</name>
    <dbReference type="NCBI Taxonomy" id="104609"/>
    <lineage>
        <taxon>Bacteria</taxon>
        <taxon>Pseudomonadati</taxon>
        <taxon>Pseudomonadota</taxon>
        <taxon>Gammaproteobacteria</taxon>
        <taxon>Vibrionales</taxon>
        <taxon>Vibrionaceae</taxon>
        <taxon>Vibrio</taxon>
    </lineage>
</organism>
<feature type="transmembrane region" description="Helical" evidence="6">
    <location>
        <begin position="21"/>
        <end position="40"/>
    </location>
</feature>
<name>A0AAV5NU31_9VIBR</name>
<evidence type="ECO:0000256" key="1">
    <source>
        <dbReference type="ARBA" id="ARBA00004651"/>
    </source>
</evidence>
<comment type="subcellular location">
    <subcellularLocation>
        <location evidence="1">Cell membrane</location>
        <topology evidence="1">Multi-pass membrane protein</topology>
    </subcellularLocation>
</comment>
<sequence length="817" mass="91142">MLWPVVKALLGHYKRHPLQIVLVWLGLTLGVSLLVGVLAINHHAKQSYSAGEKLFSNPLPYRIRPVHSANKIPQGFYVQLRREGFHQCMPFDAHRISTQSGLELTITGLDPVAMLELQQGASLRDINTLKLKEPPYPIMVSSDLASHLNWHDGDYVTLEDGSLLGPLLVDEQNLLSGTRVIADIALIRMLSQRTGFDLIACGKMPPEKVETLKELLPNGMKFSQNTRAELDSLTLAFHTNLTALGMLSFFVGLFIFYQAMTLSFVQRQPLVGVLRQTGVSMWQLTLALVYELIFWIVIAWLCGNVFGLFLANQLMPSVSASLEDLYKANVGLDIQWSWDWSQKSLLVSILGTLLACSFPLFRLLRTQPVQLSAKLSIVRFAGKEFTFQAMLACVFVVAAVAVHQANQTQESGFALIALLLISVGLFMPFIVWKIFNGLSFSLKWVKARWFFADCAASMSYRGVAAMAFMLALATNIGVETMVGSFRETTDKWLTQRLAADVYVMPTNNISKRMSTWLSDQDEVKEVWWRWEKEINSITGTMQAVSTGNTAGEKEALTLKVAIPNYWFHLQHSQGVMVSESMAIKAGIRAGDYIALPAPLDGNWQVVGVYYDYGNPYNQVMLSHRNWLTHFANQGEAGLGIILKDGFSSSQLLRKLNQEFKLSPERIYDNNKVHDQALKVFDRTFGIAGTLGNITLVIAVFGLFFSTLAGETSRQRHFALLRCFGLSAKELVLLGGLQLLVIGIFSAMIAIPLGLVLADLMIDVVLKQSFGWTMQLEVIPWEYGTTFAWSFGALIIAGAWPVFNMVRKTPMKSLRDAL</sequence>
<feature type="transmembrane region" description="Helical" evidence="6">
    <location>
        <begin position="286"/>
        <end position="311"/>
    </location>
</feature>
<dbReference type="Proteomes" id="UP001156690">
    <property type="component" value="Unassembled WGS sequence"/>
</dbReference>
<evidence type="ECO:0000256" key="5">
    <source>
        <dbReference type="ARBA" id="ARBA00023136"/>
    </source>
</evidence>
<evidence type="ECO:0000256" key="2">
    <source>
        <dbReference type="ARBA" id="ARBA00022475"/>
    </source>
</evidence>
<feature type="transmembrane region" description="Helical" evidence="6">
    <location>
        <begin position="684"/>
        <end position="709"/>
    </location>
</feature>
<feature type="transmembrane region" description="Helical" evidence="6">
    <location>
        <begin position="777"/>
        <end position="802"/>
    </location>
</feature>
<evidence type="ECO:0000313" key="8">
    <source>
        <dbReference type="EMBL" id="GLQ73517.1"/>
    </source>
</evidence>
<dbReference type="Pfam" id="PF02687">
    <property type="entry name" value="FtsX"/>
    <property type="match status" value="2"/>
</dbReference>
<protein>
    <submittedName>
        <fullName evidence="8">ABC transporter permease</fullName>
    </submittedName>
</protein>
<comment type="caution">
    <text evidence="8">The sequence shown here is derived from an EMBL/GenBank/DDBJ whole genome shotgun (WGS) entry which is preliminary data.</text>
</comment>
<keyword evidence="9" id="KW-1185">Reference proteome</keyword>
<dbReference type="AlphaFoldDB" id="A0AAV5NU31"/>
<keyword evidence="5 6" id="KW-0472">Membrane</keyword>
<feature type="domain" description="ABC3 transporter permease C-terminal" evidence="7">
    <location>
        <begin position="245"/>
        <end position="368"/>
    </location>
</feature>
<feature type="domain" description="ABC3 transporter permease C-terminal" evidence="7">
    <location>
        <begin position="693"/>
        <end position="809"/>
    </location>
</feature>
<evidence type="ECO:0000256" key="3">
    <source>
        <dbReference type="ARBA" id="ARBA00022692"/>
    </source>
</evidence>
<dbReference type="RefSeq" id="WP_126606065.1">
    <property type="nucleotide sequence ID" value="NZ_AP025144.1"/>
</dbReference>
<feature type="transmembrane region" description="Helical" evidence="6">
    <location>
        <begin position="730"/>
        <end position="757"/>
    </location>
</feature>
<evidence type="ECO:0000256" key="4">
    <source>
        <dbReference type="ARBA" id="ARBA00022989"/>
    </source>
</evidence>
<keyword evidence="4 6" id="KW-1133">Transmembrane helix</keyword>
<feature type="transmembrane region" description="Helical" evidence="6">
    <location>
        <begin position="241"/>
        <end position="265"/>
    </location>
</feature>
<dbReference type="GO" id="GO:0005886">
    <property type="term" value="C:plasma membrane"/>
    <property type="evidence" value="ECO:0007669"/>
    <property type="project" value="UniProtKB-SubCell"/>
</dbReference>
<gene>
    <name evidence="8" type="ORF">GCM10007932_28770</name>
</gene>
<evidence type="ECO:0000313" key="9">
    <source>
        <dbReference type="Proteomes" id="UP001156690"/>
    </source>
</evidence>
<evidence type="ECO:0000256" key="6">
    <source>
        <dbReference type="SAM" id="Phobius"/>
    </source>
</evidence>
<dbReference type="PANTHER" id="PTHR30287">
    <property type="entry name" value="MEMBRANE COMPONENT OF PREDICTED ABC SUPERFAMILY METABOLITE UPTAKE TRANSPORTER"/>
    <property type="match status" value="1"/>
</dbReference>
<proteinExistence type="predicted"/>
<dbReference type="EMBL" id="BSNX01000032">
    <property type="protein sequence ID" value="GLQ73517.1"/>
    <property type="molecule type" value="Genomic_DNA"/>
</dbReference>
<evidence type="ECO:0000259" key="7">
    <source>
        <dbReference type="Pfam" id="PF02687"/>
    </source>
</evidence>
<feature type="transmembrane region" description="Helical" evidence="6">
    <location>
        <begin position="385"/>
        <end position="405"/>
    </location>
</feature>
<accession>A0AAV5NU31</accession>
<feature type="transmembrane region" description="Helical" evidence="6">
    <location>
        <begin position="411"/>
        <end position="435"/>
    </location>
</feature>
<keyword evidence="3 6" id="KW-0812">Transmembrane</keyword>